<dbReference type="HAMAP" id="MF_01465">
    <property type="entry name" value="SecY"/>
    <property type="match status" value="1"/>
</dbReference>
<dbReference type="NCBIfam" id="TIGR00967">
    <property type="entry name" value="3a0501s007"/>
    <property type="match status" value="1"/>
</dbReference>
<feature type="transmembrane region" description="Helical" evidence="10">
    <location>
        <begin position="67"/>
        <end position="94"/>
    </location>
</feature>
<dbReference type="GO" id="GO:0043952">
    <property type="term" value="P:protein transport by the Sec complex"/>
    <property type="evidence" value="ECO:0007669"/>
    <property type="project" value="UniProtKB-UniRule"/>
</dbReference>
<feature type="transmembrane region" description="Helical" evidence="10">
    <location>
        <begin position="366"/>
        <end position="388"/>
    </location>
</feature>
<evidence type="ECO:0000256" key="9">
    <source>
        <dbReference type="ARBA" id="ARBA00039733"/>
    </source>
</evidence>
<dbReference type="Gene3D" id="1.10.3370.10">
    <property type="entry name" value="SecY subunit domain"/>
    <property type="match status" value="1"/>
</dbReference>
<keyword evidence="4 10" id="KW-0812">Transmembrane</keyword>
<feature type="transmembrane region" description="Helical" evidence="10">
    <location>
        <begin position="315"/>
        <end position="336"/>
    </location>
</feature>
<keyword evidence="10" id="KW-1003">Cell membrane</keyword>
<feature type="transmembrane region" description="Helical" evidence="10">
    <location>
        <begin position="18"/>
        <end position="36"/>
    </location>
</feature>
<reference evidence="12 13" key="1">
    <citation type="submission" date="2019-02" db="EMBL/GenBank/DDBJ databases">
        <title>Draft genome sequence of Amycolatopsis sp. 8-3EHSu isolated from roots of Suaeda maritima.</title>
        <authorList>
            <person name="Duangmal K."/>
            <person name="Chantavorakit T."/>
        </authorList>
    </citation>
    <scope>NUCLEOTIDE SEQUENCE [LARGE SCALE GENOMIC DNA]</scope>
    <source>
        <strain evidence="12 13">8-3EHSu</strain>
    </source>
</reference>
<evidence type="ECO:0000256" key="10">
    <source>
        <dbReference type="HAMAP-Rule" id="MF_01465"/>
    </source>
</evidence>
<dbReference type="PROSITE" id="PS00756">
    <property type="entry name" value="SECY_2"/>
    <property type="match status" value="1"/>
</dbReference>
<dbReference type="EMBL" id="SFCC01000004">
    <property type="protein sequence ID" value="RZQ64111.1"/>
    <property type="molecule type" value="Genomic_DNA"/>
</dbReference>
<evidence type="ECO:0000313" key="12">
    <source>
        <dbReference type="EMBL" id="RZQ64111.1"/>
    </source>
</evidence>
<dbReference type="InterPro" id="IPR030659">
    <property type="entry name" value="SecY_CS"/>
</dbReference>
<sequence length="435" mass="47899">MLSAFRSALATPDLRKKILFTLMIVAVYRLGTIIPAPGVSYPNVEACQAQVESSGIYSLLNLFSGGALLQLSIFSTGIMPYITASIIIQLLGVVIPRFEELRKEGQSGQNKLTQYTRYLTIALAILQATGVIALADRGQLFQNCDQPVIPDNSIYTLALIVVTMTAGTAVMMWMGELITERGVGNGMSVLIFLNIAAILPAEGANILDRNGGLVFAFVCLFGLVIIASVIFIEQGQRRIPVQYAKRMVGRRMYGGTSTYLPIKVNQAGVIPVIFGSSLLYLPDLISRLIGDQNANSGWQVFIRTYIVDQSSWLHILLYFAMIIFFTYFYITITFNVDERAEDMKKYGGFIPGIRPGRPTAEYLRYVLGRITLPGSIYLGIVAILPNFFLSLTGQGQNQNFPFGGTAVLIMVGVGLDTVKQIESQLMQRNYEGFLK</sequence>
<keyword evidence="3 10" id="KW-0813">Transport</keyword>
<feature type="transmembrane region" description="Helical" evidence="10">
    <location>
        <begin position="154"/>
        <end position="175"/>
    </location>
</feature>
<dbReference type="InterPro" id="IPR026593">
    <property type="entry name" value="SecY"/>
</dbReference>
<feature type="transmembrane region" description="Helical" evidence="10">
    <location>
        <begin position="253"/>
        <end position="274"/>
    </location>
</feature>
<keyword evidence="5 10" id="KW-0653">Protein transport</keyword>
<organism evidence="12 13">
    <name type="scientific">Amycolatopsis suaedae</name>
    <dbReference type="NCBI Taxonomy" id="2510978"/>
    <lineage>
        <taxon>Bacteria</taxon>
        <taxon>Bacillati</taxon>
        <taxon>Actinomycetota</taxon>
        <taxon>Actinomycetes</taxon>
        <taxon>Pseudonocardiales</taxon>
        <taxon>Pseudonocardiaceae</taxon>
        <taxon>Amycolatopsis</taxon>
    </lineage>
</organism>
<feature type="transmembrane region" description="Helical" evidence="10">
    <location>
        <begin position="213"/>
        <end position="232"/>
    </location>
</feature>
<gene>
    <name evidence="10 12" type="primary">secY</name>
    <name evidence="12" type="ORF">EWH70_08930</name>
</gene>
<feature type="transmembrane region" description="Helical" evidence="10">
    <location>
        <begin position="115"/>
        <end position="134"/>
    </location>
</feature>
<accession>A0A4Q7J8S2</accession>
<dbReference type="RefSeq" id="WP_130474826.1">
    <property type="nucleotide sequence ID" value="NZ_SFCC01000004.1"/>
</dbReference>
<evidence type="ECO:0000313" key="13">
    <source>
        <dbReference type="Proteomes" id="UP000292003"/>
    </source>
</evidence>
<keyword evidence="6 10" id="KW-1133">Transmembrane helix</keyword>
<dbReference type="Pfam" id="PF00344">
    <property type="entry name" value="SecY"/>
    <property type="match status" value="1"/>
</dbReference>
<dbReference type="InterPro" id="IPR002208">
    <property type="entry name" value="SecY/SEC61-alpha"/>
</dbReference>
<proteinExistence type="inferred from homology"/>
<comment type="subunit">
    <text evidence="10">Component of the Sec protein translocase complex. Heterotrimer consisting of SecY, SecE and SecG subunits. The heterotrimers can form oligomers, although 1 heterotrimer is thought to be able to translocate proteins. Interacts with the ribosome. Interacts with SecDF, and other proteins may be involved. Interacts with SecA.</text>
</comment>
<comment type="subcellular location">
    <subcellularLocation>
        <location evidence="10">Cell membrane</location>
        <topology evidence="10">Multi-pass membrane protein</topology>
    </subcellularLocation>
    <subcellularLocation>
        <location evidence="1">Membrane</location>
        <topology evidence="1">Multi-pass membrane protein</topology>
    </subcellularLocation>
</comment>
<evidence type="ECO:0000256" key="6">
    <source>
        <dbReference type="ARBA" id="ARBA00022989"/>
    </source>
</evidence>
<dbReference type="AlphaFoldDB" id="A0A4Q7J8S2"/>
<protein>
    <recommendedName>
        <fullName evidence="9 10">Protein translocase subunit SecY</fullName>
    </recommendedName>
</protein>
<evidence type="ECO:0000256" key="5">
    <source>
        <dbReference type="ARBA" id="ARBA00022927"/>
    </source>
</evidence>
<dbReference type="FunFam" id="1.10.3370.10:FF:000001">
    <property type="entry name" value="Preprotein translocase subunit SecY"/>
    <property type="match status" value="1"/>
</dbReference>
<evidence type="ECO:0000256" key="3">
    <source>
        <dbReference type="ARBA" id="ARBA00022448"/>
    </source>
</evidence>
<keyword evidence="8 10" id="KW-0472">Membrane</keyword>
<evidence type="ECO:0000256" key="2">
    <source>
        <dbReference type="ARBA" id="ARBA00005751"/>
    </source>
</evidence>
<dbReference type="PRINTS" id="PR00303">
    <property type="entry name" value="SECYTRNLCASE"/>
</dbReference>
<dbReference type="SUPFAM" id="SSF103491">
    <property type="entry name" value="Preprotein translocase SecY subunit"/>
    <property type="match status" value="1"/>
</dbReference>
<dbReference type="GO" id="GO:0006605">
    <property type="term" value="P:protein targeting"/>
    <property type="evidence" value="ECO:0007669"/>
    <property type="project" value="UniProtKB-UniRule"/>
</dbReference>
<keyword evidence="7 10" id="KW-0811">Translocation</keyword>
<dbReference type="OrthoDB" id="9809248at2"/>
<evidence type="ECO:0000256" key="11">
    <source>
        <dbReference type="RuleBase" id="RU004349"/>
    </source>
</evidence>
<comment type="caution">
    <text evidence="12">The sequence shown here is derived from an EMBL/GenBank/DDBJ whole genome shotgun (WGS) entry which is preliminary data.</text>
</comment>
<dbReference type="GO" id="GO:0005886">
    <property type="term" value="C:plasma membrane"/>
    <property type="evidence" value="ECO:0007669"/>
    <property type="project" value="UniProtKB-SubCell"/>
</dbReference>
<comment type="function">
    <text evidence="10">The central subunit of the protein translocation channel SecYEG. Consists of two halves formed by TMs 1-5 and 6-10. These two domains form a lateral gate at the front which open onto the bilayer between TMs 2 and 7, and are clamped together by SecE at the back. The channel is closed by both a pore ring composed of hydrophobic SecY resides and a short helix (helix 2A) on the extracellular side of the membrane which forms a plug. The plug probably moves laterally to allow the channel to open. The ring and the pore may move independently.</text>
</comment>
<dbReference type="Proteomes" id="UP000292003">
    <property type="component" value="Unassembled WGS sequence"/>
</dbReference>
<evidence type="ECO:0000256" key="8">
    <source>
        <dbReference type="ARBA" id="ARBA00023136"/>
    </source>
</evidence>
<dbReference type="PIRSF" id="PIRSF004557">
    <property type="entry name" value="SecY"/>
    <property type="match status" value="1"/>
</dbReference>
<evidence type="ECO:0000256" key="1">
    <source>
        <dbReference type="ARBA" id="ARBA00004141"/>
    </source>
</evidence>
<feature type="transmembrane region" description="Helical" evidence="10">
    <location>
        <begin position="182"/>
        <end position="201"/>
    </location>
</feature>
<dbReference type="GO" id="GO:0065002">
    <property type="term" value="P:intracellular protein transmembrane transport"/>
    <property type="evidence" value="ECO:0007669"/>
    <property type="project" value="UniProtKB-UniRule"/>
</dbReference>
<evidence type="ECO:0000256" key="4">
    <source>
        <dbReference type="ARBA" id="ARBA00022692"/>
    </source>
</evidence>
<name>A0A4Q7J8S2_9PSEU</name>
<keyword evidence="13" id="KW-1185">Reference proteome</keyword>
<evidence type="ECO:0000256" key="7">
    <source>
        <dbReference type="ARBA" id="ARBA00023010"/>
    </source>
</evidence>
<feature type="transmembrane region" description="Helical" evidence="10">
    <location>
        <begin position="400"/>
        <end position="418"/>
    </location>
</feature>
<comment type="similarity">
    <text evidence="2 10 11">Belongs to the SecY/SEC61-alpha family.</text>
</comment>
<dbReference type="InterPro" id="IPR023201">
    <property type="entry name" value="SecY_dom_sf"/>
</dbReference>
<dbReference type="PANTHER" id="PTHR10906">
    <property type="entry name" value="SECY/SEC61-ALPHA FAMILY MEMBER"/>
    <property type="match status" value="1"/>
</dbReference>